<proteinExistence type="predicted"/>
<name>A0ABQ9HSP7_9NEOP</name>
<reference evidence="1 2" key="1">
    <citation type="submission" date="2023-02" db="EMBL/GenBank/DDBJ databases">
        <title>LHISI_Scaffold_Assembly.</title>
        <authorList>
            <person name="Stuart O.P."/>
            <person name="Cleave R."/>
            <person name="Magrath M.J.L."/>
            <person name="Mikheyev A.S."/>
        </authorList>
    </citation>
    <scope>NUCLEOTIDE SEQUENCE [LARGE SCALE GENOMIC DNA]</scope>
    <source>
        <strain evidence="1">Daus_M_001</strain>
        <tissue evidence="1">Leg muscle</tissue>
    </source>
</reference>
<evidence type="ECO:0000313" key="1">
    <source>
        <dbReference type="EMBL" id="KAJ8887257.1"/>
    </source>
</evidence>
<protein>
    <recommendedName>
        <fullName evidence="3">DUF4371 domain-containing protein</fullName>
    </recommendedName>
</protein>
<dbReference type="EMBL" id="JARBHB010000004">
    <property type="protein sequence ID" value="KAJ8887257.1"/>
    <property type="molecule type" value="Genomic_DNA"/>
</dbReference>
<gene>
    <name evidence="1" type="ORF">PR048_013472</name>
</gene>
<comment type="caution">
    <text evidence="1">The sequence shown here is derived from an EMBL/GenBank/DDBJ whole genome shotgun (WGS) entry which is preliminary data.</text>
</comment>
<sequence length="154" mass="18318">MTLKKKRVDYGVKKERACFAFLAASFRGIQESESFRQSKLFSTGYSENWRRIHEKVKHIESHSLHISNCMKWEDLSRALRGTGGIYSKKEKNVLDEIEKWCKVLRNLIDVMLFLAKHGLRFRGSHCSPEHEDYELFMFFTKFIAMYDKHMDFPL</sequence>
<keyword evidence="2" id="KW-1185">Reference proteome</keyword>
<dbReference type="Proteomes" id="UP001159363">
    <property type="component" value="Chromosome X"/>
</dbReference>
<organism evidence="1 2">
    <name type="scientific">Dryococelus australis</name>
    <dbReference type="NCBI Taxonomy" id="614101"/>
    <lineage>
        <taxon>Eukaryota</taxon>
        <taxon>Metazoa</taxon>
        <taxon>Ecdysozoa</taxon>
        <taxon>Arthropoda</taxon>
        <taxon>Hexapoda</taxon>
        <taxon>Insecta</taxon>
        <taxon>Pterygota</taxon>
        <taxon>Neoptera</taxon>
        <taxon>Polyneoptera</taxon>
        <taxon>Phasmatodea</taxon>
        <taxon>Verophasmatodea</taxon>
        <taxon>Anareolatae</taxon>
        <taxon>Phasmatidae</taxon>
        <taxon>Eurycanthinae</taxon>
        <taxon>Dryococelus</taxon>
    </lineage>
</organism>
<evidence type="ECO:0000313" key="2">
    <source>
        <dbReference type="Proteomes" id="UP001159363"/>
    </source>
</evidence>
<evidence type="ECO:0008006" key="3">
    <source>
        <dbReference type="Google" id="ProtNLM"/>
    </source>
</evidence>
<accession>A0ABQ9HSP7</accession>